<dbReference type="InterPro" id="IPR024925">
    <property type="entry name" value="Malonyl_CoA-ACP_transAc"/>
</dbReference>
<gene>
    <name evidence="9" type="primary">fabD</name>
    <name evidence="9" type="ORF">ENJ40_09570</name>
</gene>
<evidence type="ECO:0000256" key="2">
    <source>
        <dbReference type="ARBA" id="ARBA00018953"/>
    </source>
</evidence>
<dbReference type="Gene3D" id="3.30.70.250">
    <property type="entry name" value="Malonyl-CoA ACP transacylase, ACP-binding"/>
    <property type="match status" value="1"/>
</dbReference>
<evidence type="ECO:0000256" key="4">
    <source>
        <dbReference type="ARBA" id="ARBA00023315"/>
    </source>
</evidence>
<comment type="catalytic activity">
    <reaction evidence="5 6">
        <text>holo-[ACP] + malonyl-CoA = malonyl-[ACP] + CoA</text>
        <dbReference type="Rhea" id="RHEA:41792"/>
        <dbReference type="Rhea" id="RHEA-COMP:9623"/>
        <dbReference type="Rhea" id="RHEA-COMP:9685"/>
        <dbReference type="ChEBI" id="CHEBI:57287"/>
        <dbReference type="ChEBI" id="CHEBI:57384"/>
        <dbReference type="ChEBI" id="CHEBI:64479"/>
        <dbReference type="ChEBI" id="CHEBI:78449"/>
        <dbReference type="EC" id="2.3.1.39"/>
    </reaction>
</comment>
<dbReference type="AlphaFoldDB" id="A0A7C3GVD6"/>
<dbReference type="EC" id="2.3.1.39" evidence="1 6"/>
<dbReference type="GO" id="GO:0004314">
    <property type="term" value="F:[acyl-carrier-protein] S-malonyltransferase activity"/>
    <property type="evidence" value="ECO:0007669"/>
    <property type="project" value="UniProtKB-EC"/>
</dbReference>
<feature type="active site" evidence="7">
    <location>
        <position position="195"/>
    </location>
</feature>
<dbReference type="InterPro" id="IPR001227">
    <property type="entry name" value="Ac_transferase_dom_sf"/>
</dbReference>
<name>A0A7C3GVD6_9BACT</name>
<dbReference type="Gene3D" id="3.40.366.10">
    <property type="entry name" value="Malonyl-Coenzyme A Acyl Carrier Protein, domain 2"/>
    <property type="match status" value="1"/>
</dbReference>
<dbReference type="InterPro" id="IPR016035">
    <property type="entry name" value="Acyl_Trfase/lysoPLipase"/>
</dbReference>
<evidence type="ECO:0000313" key="9">
    <source>
        <dbReference type="EMBL" id="HFC98683.1"/>
    </source>
</evidence>
<evidence type="ECO:0000256" key="5">
    <source>
        <dbReference type="ARBA" id="ARBA00048462"/>
    </source>
</evidence>
<accession>A0A7C3GVD6</accession>
<dbReference type="Proteomes" id="UP000886043">
    <property type="component" value="Unassembled WGS sequence"/>
</dbReference>
<dbReference type="PANTHER" id="PTHR42681:SF1">
    <property type="entry name" value="MALONYL-COA-ACYL CARRIER PROTEIN TRANSACYLASE, MITOCHONDRIAL"/>
    <property type="match status" value="1"/>
</dbReference>
<comment type="similarity">
    <text evidence="6">Belongs to the fabD family.</text>
</comment>
<dbReference type="EMBL" id="DRMH01000132">
    <property type="protein sequence ID" value="HFC98683.1"/>
    <property type="molecule type" value="Genomic_DNA"/>
</dbReference>
<dbReference type="SUPFAM" id="SSF52151">
    <property type="entry name" value="FabD/lysophospholipase-like"/>
    <property type="match status" value="1"/>
</dbReference>
<feature type="domain" description="Malonyl-CoA:ACP transacylase (MAT)" evidence="8">
    <location>
        <begin position="4"/>
        <end position="306"/>
    </location>
</feature>
<dbReference type="PIRSF" id="PIRSF000446">
    <property type="entry name" value="Mct"/>
    <property type="match status" value="1"/>
</dbReference>
<dbReference type="InterPro" id="IPR050858">
    <property type="entry name" value="Mal-CoA-ACP_Trans/PKS_FabD"/>
</dbReference>
<keyword evidence="3 6" id="KW-0808">Transferase</keyword>
<comment type="caution">
    <text evidence="9">The sequence shown here is derived from an EMBL/GenBank/DDBJ whole genome shotgun (WGS) entry which is preliminary data.</text>
</comment>
<keyword evidence="4 6" id="KW-0012">Acyltransferase</keyword>
<dbReference type="GO" id="GO:0006633">
    <property type="term" value="P:fatty acid biosynthetic process"/>
    <property type="evidence" value="ECO:0007669"/>
    <property type="project" value="TreeGrafter"/>
</dbReference>
<dbReference type="SMART" id="SM00827">
    <property type="entry name" value="PKS_AT"/>
    <property type="match status" value="1"/>
</dbReference>
<evidence type="ECO:0000256" key="7">
    <source>
        <dbReference type="PIRSR" id="PIRSR000446-1"/>
    </source>
</evidence>
<sequence length="309" mass="33448">MAVVFPGQGSQYVGMGKALYEAFPEAREVFGLAEDLTGLPLRRLCFEGPEEELSETSRLQPALTAVNLSVWRVLSARGLRPAFFAGHSLGEFSALCAAGVLSLEDTFRLTKLRGELMSRAGEEAPGAMYAVIGLSRESLTEILSRVSGRVYLANHNSPEQSVISGEEAAAARAAEEAKALGAKRVVRLSVSGAFHSPLMEKAARRFAEALRETPFSPAKIPVVLNVTATPETDPEAIREALSRQMLSPVRWVESVEAIYAAGARTFIEAGPKRVLSGLIKRILSGKEMRVFQAETPEQIEALFREMGEA</sequence>
<dbReference type="InterPro" id="IPR004410">
    <property type="entry name" value="Malonyl_CoA-ACP_transAc_FabD"/>
</dbReference>
<dbReference type="InterPro" id="IPR016036">
    <property type="entry name" value="Malonyl_transacylase_ACP-bd"/>
</dbReference>
<evidence type="ECO:0000256" key="6">
    <source>
        <dbReference type="PIRNR" id="PIRNR000446"/>
    </source>
</evidence>
<reference evidence="9" key="1">
    <citation type="journal article" date="2020" name="mSystems">
        <title>Genome- and Community-Level Interaction Insights into Carbon Utilization and Element Cycling Functions of Hydrothermarchaeota in Hydrothermal Sediment.</title>
        <authorList>
            <person name="Zhou Z."/>
            <person name="Liu Y."/>
            <person name="Xu W."/>
            <person name="Pan J."/>
            <person name="Luo Z.H."/>
            <person name="Li M."/>
        </authorList>
    </citation>
    <scope>NUCLEOTIDE SEQUENCE [LARGE SCALE GENOMIC DNA]</scope>
    <source>
        <strain evidence="9">HyVt-483</strain>
    </source>
</reference>
<evidence type="ECO:0000256" key="3">
    <source>
        <dbReference type="ARBA" id="ARBA00022679"/>
    </source>
</evidence>
<dbReference type="SUPFAM" id="SSF55048">
    <property type="entry name" value="Probable ACP-binding domain of malonyl-CoA ACP transacylase"/>
    <property type="match status" value="1"/>
</dbReference>
<feature type="active site" evidence="7">
    <location>
        <position position="88"/>
    </location>
</feature>
<proteinExistence type="inferred from homology"/>
<organism evidence="9">
    <name type="scientific">Thermosulfurimonas dismutans</name>
    <dbReference type="NCBI Taxonomy" id="999894"/>
    <lineage>
        <taxon>Bacteria</taxon>
        <taxon>Pseudomonadati</taxon>
        <taxon>Thermodesulfobacteriota</taxon>
        <taxon>Thermodesulfobacteria</taxon>
        <taxon>Thermodesulfobacteriales</taxon>
        <taxon>Thermodesulfobacteriaceae</taxon>
        <taxon>Thermosulfurimonas</taxon>
    </lineage>
</organism>
<evidence type="ECO:0000259" key="8">
    <source>
        <dbReference type="SMART" id="SM00827"/>
    </source>
</evidence>
<dbReference type="Pfam" id="PF00698">
    <property type="entry name" value="Acyl_transf_1"/>
    <property type="match status" value="1"/>
</dbReference>
<dbReference type="GO" id="GO:0005829">
    <property type="term" value="C:cytosol"/>
    <property type="evidence" value="ECO:0007669"/>
    <property type="project" value="TreeGrafter"/>
</dbReference>
<evidence type="ECO:0000256" key="1">
    <source>
        <dbReference type="ARBA" id="ARBA00013258"/>
    </source>
</evidence>
<dbReference type="PANTHER" id="PTHR42681">
    <property type="entry name" value="MALONYL-COA-ACYL CARRIER PROTEIN TRANSACYLASE, MITOCHONDRIAL"/>
    <property type="match status" value="1"/>
</dbReference>
<dbReference type="InterPro" id="IPR014043">
    <property type="entry name" value="Acyl_transferase_dom"/>
</dbReference>
<dbReference type="NCBIfam" id="TIGR00128">
    <property type="entry name" value="fabD"/>
    <property type="match status" value="1"/>
</dbReference>
<protein>
    <recommendedName>
        <fullName evidence="2 6">Malonyl CoA-acyl carrier protein transacylase</fullName>
        <ecNumber evidence="1 6">2.3.1.39</ecNumber>
    </recommendedName>
</protein>